<feature type="binding site" evidence="6">
    <location>
        <position position="553"/>
    </location>
    <ligand>
        <name>Zn(2+)</name>
        <dbReference type="ChEBI" id="CHEBI:29105"/>
    </ligand>
</feature>
<evidence type="ECO:0000256" key="7">
    <source>
        <dbReference type="SAM" id="MobiDB-lite"/>
    </source>
</evidence>
<feature type="binding site" evidence="6">
    <location>
        <position position="538"/>
    </location>
    <ligand>
        <name>Zn(2+)</name>
        <dbReference type="ChEBI" id="CHEBI:29105"/>
    </ligand>
</feature>
<gene>
    <name evidence="6" type="primary">dabA</name>
    <name evidence="8" type="ORF">Ani05nite_09840</name>
</gene>
<sequence length="853" mass="90683">MTATTSRTAFRSMATLAGRILPVHHPVSAFIAVNPLGGFEDRPFARAVADAGSWYGTAGTLPESRFRAAHAAGRITADDVREALNTVLPDLPVRDALLLGGRSVPVIAVLAADLTHAPAPAGRSRRATTRSEVRAPAVAETIDAAMSKWCAAFTGDQPGWPMPGRDRGFYAAWRELAVRDTSLPRAARAGLRSLPETADAAAWSSLSRLDVAADDHLDYLRAHLTRQPGWAAYARWCGERPVGARTGFDLVELLAVRLSYEAVLLDAAGTRGPQPPQPPPAPPAPSARQRAALVAAALGVTAADHELDAVATVLAAVPAERRLLIWQEAYELHYRRALLRDLTTNDPATKDPADPPPDAQVVCCIDVRSEGLRRHLESLGAYETYGFAGFFAVAMRFRDLAGGAPSDLCPALVEPGLRVAEVPAAGAAGPAGRHVRGLGGLARGEDAFHAAKDATVSPFVLAESAGWAAGPLAVIKTALPGTAAALRRRLRRAIAPDAPTELDVNRVVPPAERLLYAHAALTTMGLTRFARLVVLCAHGSSTENNPYQASLDCGACGGHRGGPNARALAAVLNDPAVRDQLAGRGIRIPAETWFAAAEHDTSTDRVRVLDRHQVPASHRGVVARLHADLDRAGAALTAQRCADLPAAPRRPAARRARTHVARRAADWAQVYPEWGLAGNAAFIVGPRRLTAGLDLGRRAFLHSYDATVDPDGAALETILTAPLVVAQWINCQYYFSAVAPQVFGAGTKTVHNAVGGLGVLSGHTGDLRLGLPWQSVAVGNRLVHEPMRLLAVVEAPLARIDAVVDRNPVLQRLFGHDWVALTAREHPGQPWQRWTRESWKAGDPAPVPAAVKE</sequence>
<comment type="subunit">
    <text evidence="6">Forms a complex with DabB.</text>
</comment>
<evidence type="ECO:0000256" key="1">
    <source>
        <dbReference type="ARBA" id="ARBA00022448"/>
    </source>
</evidence>
<evidence type="ECO:0000256" key="4">
    <source>
        <dbReference type="ARBA" id="ARBA00022833"/>
    </source>
</evidence>
<comment type="function">
    <text evidence="6">Part of an energy-coupled inorganic carbon pump.</text>
</comment>
<evidence type="ECO:0000256" key="6">
    <source>
        <dbReference type="HAMAP-Rule" id="MF_01871"/>
    </source>
</evidence>
<feature type="binding site" evidence="6">
    <location>
        <position position="366"/>
    </location>
    <ligand>
        <name>Zn(2+)</name>
        <dbReference type="ChEBI" id="CHEBI:29105"/>
    </ligand>
</feature>
<dbReference type="HAMAP" id="MF_01871">
    <property type="entry name" value="DabA"/>
    <property type="match status" value="1"/>
</dbReference>
<dbReference type="EMBL" id="BOMQ01000011">
    <property type="protein sequence ID" value="GIE47450.1"/>
    <property type="molecule type" value="Genomic_DNA"/>
</dbReference>
<dbReference type="InterPro" id="IPR018752">
    <property type="entry name" value="DabA"/>
</dbReference>
<accession>A0A919MRY9</accession>
<dbReference type="PANTHER" id="PTHR38344:SF1">
    <property type="entry name" value="INORGANIC CARBON TRANSPORTER SUBUNIT DABA-RELATED"/>
    <property type="match status" value="1"/>
</dbReference>
<evidence type="ECO:0000256" key="3">
    <source>
        <dbReference type="ARBA" id="ARBA00022723"/>
    </source>
</evidence>
<dbReference type="RefSeq" id="WP_203765518.1">
    <property type="nucleotide sequence ID" value="NZ_BAAAYJ010000076.1"/>
</dbReference>
<keyword evidence="5 6" id="KW-0472">Membrane</keyword>
<comment type="similarity">
    <text evidence="6">Belongs to the inorganic carbon transporter (TC 9.A.2) DabA family.</text>
</comment>
<feature type="region of interest" description="Disordered" evidence="7">
    <location>
        <begin position="269"/>
        <end position="288"/>
    </location>
</feature>
<evidence type="ECO:0000256" key="2">
    <source>
        <dbReference type="ARBA" id="ARBA00022475"/>
    </source>
</evidence>
<keyword evidence="2 6" id="KW-1003">Cell membrane</keyword>
<reference evidence="8" key="1">
    <citation type="submission" date="2021-01" db="EMBL/GenBank/DDBJ databases">
        <title>Whole genome shotgun sequence of Actinoplanes nipponensis NBRC 14063.</title>
        <authorList>
            <person name="Komaki H."/>
            <person name="Tamura T."/>
        </authorList>
    </citation>
    <scope>NUCLEOTIDE SEQUENCE</scope>
    <source>
        <strain evidence="8">NBRC 14063</strain>
    </source>
</reference>
<name>A0A919MRY9_9ACTN</name>
<dbReference type="Proteomes" id="UP000647172">
    <property type="component" value="Unassembled WGS sequence"/>
</dbReference>
<comment type="subcellular location">
    <subcellularLocation>
        <location evidence="6">Cell membrane</location>
        <topology evidence="6">Peripheral membrane protein</topology>
    </subcellularLocation>
</comment>
<evidence type="ECO:0000256" key="5">
    <source>
        <dbReference type="ARBA" id="ARBA00023136"/>
    </source>
</evidence>
<evidence type="ECO:0000313" key="8">
    <source>
        <dbReference type="EMBL" id="GIE47450.1"/>
    </source>
</evidence>
<keyword evidence="4 6" id="KW-0862">Zinc</keyword>
<evidence type="ECO:0000313" key="9">
    <source>
        <dbReference type="Proteomes" id="UP000647172"/>
    </source>
</evidence>
<proteinExistence type="inferred from homology"/>
<feature type="binding site" evidence="6">
    <location>
        <position position="364"/>
    </location>
    <ligand>
        <name>Zn(2+)</name>
        <dbReference type="ChEBI" id="CHEBI:29105"/>
    </ligand>
</feature>
<keyword evidence="1 6" id="KW-0813">Transport</keyword>
<dbReference type="GO" id="GO:0008270">
    <property type="term" value="F:zinc ion binding"/>
    <property type="evidence" value="ECO:0007669"/>
    <property type="project" value="UniProtKB-UniRule"/>
</dbReference>
<comment type="cofactor">
    <cofactor evidence="6">
        <name>Zn(2+)</name>
        <dbReference type="ChEBI" id="CHEBI:29105"/>
    </cofactor>
</comment>
<keyword evidence="3 6" id="KW-0479">Metal-binding</keyword>
<dbReference type="PANTHER" id="PTHR38344">
    <property type="entry name" value="UPF0753 PROTEIN AQ_863"/>
    <property type="match status" value="1"/>
</dbReference>
<dbReference type="AlphaFoldDB" id="A0A919MRY9"/>
<organism evidence="8 9">
    <name type="scientific">Actinoplanes nipponensis</name>
    <dbReference type="NCBI Taxonomy" id="135950"/>
    <lineage>
        <taxon>Bacteria</taxon>
        <taxon>Bacillati</taxon>
        <taxon>Actinomycetota</taxon>
        <taxon>Actinomycetes</taxon>
        <taxon>Micromonosporales</taxon>
        <taxon>Micromonosporaceae</taxon>
        <taxon>Actinoplanes</taxon>
    </lineage>
</organism>
<dbReference type="Pfam" id="PF10070">
    <property type="entry name" value="DabA"/>
    <property type="match status" value="1"/>
</dbReference>
<keyword evidence="9" id="KW-1185">Reference proteome</keyword>
<dbReference type="GO" id="GO:0005886">
    <property type="term" value="C:plasma membrane"/>
    <property type="evidence" value="ECO:0007669"/>
    <property type="project" value="UniProtKB-SubCell"/>
</dbReference>
<comment type="caution">
    <text evidence="8">The sequence shown here is derived from an EMBL/GenBank/DDBJ whole genome shotgun (WGS) entry which is preliminary data.</text>
</comment>
<protein>
    <recommendedName>
        <fullName evidence="6">Probable inorganic carbon transporter subunit DabA</fullName>
    </recommendedName>
</protein>
<feature type="compositionally biased region" description="Pro residues" evidence="7">
    <location>
        <begin position="273"/>
        <end position="285"/>
    </location>
</feature>